<dbReference type="EMBL" id="CP058909">
    <property type="protein sequence ID" value="QLH81179.1"/>
    <property type="molecule type" value="Genomic_DNA"/>
</dbReference>
<name>A0A7D5PE78_9EURY</name>
<evidence type="ECO:0000313" key="3">
    <source>
        <dbReference type="Proteomes" id="UP000509346"/>
    </source>
</evidence>
<dbReference type="KEGG" id="hpel:HZS54_05780"/>
<organism evidence="2 3">
    <name type="scientific">Halosimplex pelagicum</name>
    <dbReference type="NCBI Taxonomy" id="869886"/>
    <lineage>
        <taxon>Archaea</taxon>
        <taxon>Methanobacteriati</taxon>
        <taxon>Methanobacteriota</taxon>
        <taxon>Stenosarchaea group</taxon>
        <taxon>Halobacteria</taxon>
        <taxon>Halobacteriales</taxon>
        <taxon>Haloarculaceae</taxon>
        <taxon>Halosimplex</taxon>
    </lineage>
</organism>
<feature type="region of interest" description="Disordered" evidence="1">
    <location>
        <begin position="1"/>
        <end position="21"/>
    </location>
</feature>
<dbReference type="Proteomes" id="UP000509346">
    <property type="component" value="Chromosome"/>
</dbReference>
<keyword evidence="3" id="KW-1185">Reference proteome</keyword>
<accession>A0A7D5PE78</accession>
<protein>
    <submittedName>
        <fullName evidence="2">Uncharacterized protein</fullName>
    </submittedName>
</protein>
<evidence type="ECO:0000256" key="1">
    <source>
        <dbReference type="SAM" id="MobiDB-lite"/>
    </source>
</evidence>
<sequence>MKTFATEHLGGDTERSVDGATGERSWWAVRRFVRKGLPTDALPTPSTRRPTGSADRPSTGY</sequence>
<evidence type="ECO:0000313" key="2">
    <source>
        <dbReference type="EMBL" id="QLH81179.1"/>
    </source>
</evidence>
<feature type="region of interest" description="Disordered" evidence="1">
    <location>
        <begin position="37"/>
        <end position="61"/>
    </location>
</feature>
<gene>
    <name evidence="2" type="ORF">HZS54_05780</name>
</gene>
<reference evidence="2 3" key="1">
    <citation type="submission" date="2020-07" db="EMBL/GenBank/DDBJ databases">
        <title>Halosimplex litoreum sp. nov. and Halosimplex rubrum sp. nov., isolated from different salt environments.</title>
        <authorList>
            <person name="Cui H."/>
        </authorList>
    </citation>
    <scope>NUCLEOTIDE SEQUENCE [LARGE SCALE GENOMIC DNA]</scope>
    <source>
        <strain evidence="2 3">R2</strain>
    </source>
</reference>
<proteinExistence type="predicted"/>
<dbReference type="GeneID" id="56082079"/>
<dbReference type="RefSeq" id="WP_179920987.1">
    <property type="nucleotide sequence ID" value="NZ_CP058909.1"/>
</dbReference>
<dbReference type="AlphaFoldDB" id="A0A7D5PE78"/>